<feature type="region of interest" description="Disordered" evidence="4">
    <location>
        <begin position="100"/>
        <end position="122"/>
    </location>
</feature>
<dbReference type="Gene3D" id="2.40.128.620">
    <property type="match status" value="1"/>
</dbReference>
<reference key="2">
    <citation type="submission" date="2011-10" db="EMBL/GenBank/DDBJ databases">
        <title>The genome and transcriptome sequence of Clonorchis sinensis provide insights into the carcinogenic liver fluke.</title>
        <authorList>
            <person name="Wang X."/>
            <person name="Huang Y."/>
            <person name="Chen W."/>
            <person name="Liu H."/>
            <person name="Guo L."/>
            <person name="Chen Y."/>
            <person name="Luo F."/>
            <person name="Zhou W."/>
            <person name="Sun J."/>
            <person name="Mao Q."/>
            <person name="Liang P."/>
            <person name="Zhou C."/>
            <person name="Tian Y."/>
            <person name="Men J."/>
            <person name="Lv X."/>
            <person name="Huang L."/>
            <person name="Zhou J."/>
            <person name="Hu Y."/>
            <person name="Li R."/>
            <person name="Zhang F."/>
            <person name="Lei H."/>
            <person name="Li X."/>
            <person name="Hu X."/>
            <person name="Liang C."/>
            <person name="Xu J."/>
            <person name="Wu Z."/>
            <person name="Yu X."/>
        </authorList>
    </citation>
    <scope>NUCLEOTIDE SEQUENCE</scope>
    <source>
        <strain>Henan</strain>
    </source>
</reference>
<evidence type="ECO:0000256" key="2">
    <source>
        <dbReference type="ARBA" id="ARBA00023157"/>
    </source>
</evidence>
<evidence type="ECO:0000256" key="3">
    <source>
        <dbReference type="PROSITE-ProRule" id="PRU00059"/>
    </source>
</evidence>
<feature type="compositionally biased region" description="Polar residues" evidence="4">
    <location>
        <begin position="742"/>
        <end position="764"/>
    </location>
</feature>
<feature type="compositionally biased region" description="Low complexity" evidence="4">
    <location>
        <begin position="103"/>
        <end position="116"/>
    </location>
</feature>
<comment type="caution">
    <text evidence="3">Lacks conserved residue(s) required for the propagation of feature annotation.</text>
</comment>
<dbReference type="PROSITE" id="PS01180">
    <property type="entry name" value="CUB"/>
    <property type="match status" value="1"/>
</dbReference>
<feature type="compositionally biased region" description="Polar residues" evidence="4">
    <location>
        <begin position="1091"/>
        <end position="1100"/>
    </location>
</feature>
<dbReference type="CDD" id="cd00041">
    <property type="entry name" value="CUB"/>
    <property type="match status" value="1"/>
</dbReference>
<dbReference type="CDD" id="cd00112">
    <property type="entry name" value="LDLa"/>
    <property type="match status" value="1"/>
</dbReference>
<feature type="compositionally biased region" description="Basic and acidic residues" evidence="4">
    <location>
        <begin position="713"/>
        <end position="741"/>
    </location>
</feature>
<feature type="non-terminal residue" evidence="6">
    <location>
        <position position="1"/>
    </location>
</feature>
<dbReference type="InterPro" id="IPR000859">
    <property type="entry name" value="CUB_dom"/>
</dbReference>
<dbReference type="SUPFAM" id="SSF49854">
    <property type="entry name" value="Spermadhesin, CUB domain"/>
    <property type="match status" value="1"/>
</dbReference>
<dbReference type="PANTHER" id="PTHR24251">
    <property type="entry name" value="OVOCHYMASE-RELATED"/>
    <property type="match status" value="1"/>
</dbReference>
<protein>
    <submittedName>
        <fullName evidence="6">Neuropilin and tolloid-like protein 1</fullName>
    </submittedName>
</protein>
<name>G7Y877_CLOSI</name>
<sequence length="1341" mass="149867">CFILYSKPKKHCISASPFLGISSSVHLTKPRDFRIRYLLVVVENPKVPLDEQAMFRLPNQSAICNDFIQTFYLDRSSPDIALPNRPFWDVAALSRWSERRPNKPLAPSNAPALPSSGSKVPERFPSSPLKFDSYFDKGMKDLKPLLYTFTSPAYPNNYPPQTDCIKVIRAPDKNQRILLDFRGEFQLEPSTGCVNDYLEVRDGEFGFSPLIGRFCIDSWFLHSIVSTGPWVWLRFHSDFSIEKRGFQAVFYYGETTDDGELVIAKTVVNFDIGGVFDQRNLSLLLQSTLRSTSKSKSWMAARLREVIIDFRTRDPTSRLLLHLSYIKFPFIDAQCKYNFIEVYEQFFLTDRLEVHPGTKASARGRFGVSSLHVPKVIRACNKPYLNPITHPLGRGVVRLLSSTYQMLQETDEMVLLQTLRDEGPAGEADVTLSLPELTLVYTELSKAPCRPGWKPCMKMEDLRMYQDKLNASGLSVGEVLTPKPGKSTKYTTDELSGLNLDGIYCVAEKLLCDNHTNCPNGEDEDECPRALGDLNKILTPQAKSYTSNEDGSALTTTVVASVNEKSSADDEFPHHTWIIVGLLGFCAMCGMLSAGVTLVKRAKKTKQGSMSGMCNKVFFESESSIMTTLEGGTALRLQIGNDEPPMKLQNSEVDGNGPMGPCTVPLVETATCSDDAVKKDAGWCSSSCLAKQDRSHRNSGRRALRSRSLPNSKNEEHHQNCKKESGELKSDEIPDRTDRNSRISVNGKRSPSSPNLDRIKSSQSSVSNFLRLPRELEESESCLMSQGSRRSTAASFGNLPNTVVFPVEKLSDVVYHCTDPKGLGLNRAWWNRSVPLPLVAESGARIIQGQYQSERIQETHSAKCLSGFSHSEQRGETSEMQQVEIPSHPHTNLQRNFGTTYLHNPSDTRVTSAMEPKYFTISGNDSDKWNTGELKQKHFRVSAINSAGKISYIPVGYHSLISEYRNTLGVTVTGKYVNRILAIGLQTSSQHTRRHHQCAGTIPDSVKPQDMGRYDVLTIFRHSHAKNSFGFRKPSSYTAGNEPHTSGGTDTVGKIFAYRGRPINATHAAKASVWTSSFSTSGELVDDSQPESHSLPQKSSGYRLREPSGNWAYSYQRAQHLAAEEWGKGTEPDSDSSNTRLKLGSYTVDENKLINRGVHHHRCPTSEAIPNALISVQCDKTNRRGDTNNPILTHGRVLPCNCRFGGTKFAFPSSLSVTDQKTLERRHRMSDRKTSLDDFRVNQCEESETASSQQNSEDTETESRSEDRQGHYNAIEGYLVCYGLSSASLRLFEPVKNIFQTLRSSFPNVNEAFAFTRGFAGRIRARVINKLNYNNAKLKNE</sequence>
<feature type="region of interest" description="Disordered" evidence="4">
    <location>
        <begin position="1220"/>
        <end position="1269"/>
    </location>
</feature>
<feature type="domain" description="CUB" evidence="5">
    <location>
        <begin position="149"/>
        <end position="253"/>
    </location>
</feature>
<feature type="region of interest" description="Disordered" evidence="4">
    <location>
        <begin position="695"/>
        <end position="764"/>
    </location>
</feature>
<evidence type="ECO:0000256" key="4">
    <source>
        <dbReference type="SAM" id="MobiDB-lite"/>
    </source>
</evidence>
<dbReference type="Gene3D" id="2.60.120.290">
    <property type="entry name" value="Spermadhesin, CUB domain"/>
    <property type="match status" value="1"/>
</dbReference>
<keyword evidence="7" id="KW-1185">Reference proteome</keyword>
<dbReference type="SMART" id="SM00042">
    <property type="entry name" value="CUB"/>
    <property type="match status" value="1"/>
</dbReference>
<feature type="compositionally biased region" description="Basic and acidic residues" evidence="4">
    <location>
        <begin position="1231"/>
        <end position="1240"/>
    </location>
</feature>
<accession>G7Y877</accession>
<dbReference type="EMBL" id="DF142935">
    <property type="protein sequence ID" value="GAA49162.1"/>
    <property type="molecule type" value="Genomic_DNA"/>
</dbReference>
<keyword evidence="2" id="KW-1015">Disulfide bond</keyword>
<dbReference type="InterPro" id="IPR002172">
    <property type="entry name" value="LDrepeatLR_classA_rpt"/>
</dbReference>
<evidence type="ECO:0000256" key="1">
    <source>
        <dbReference type="ARBA" id="ARBA00022737"/>
    </source>
</evidence>
<organism evidence="6 7">
    <name type="scientific">Clonorchis sinensis</name>
    <name type="common">Chinese liver fluke</name>
    <dbReference type="NCBI Taxonomy" id="79923"/>
    <lineage>
        <taxon>Eukaryota</taxon>
        <taxon>Metazoa</taxon>
        <taxon>Spiralia</taxon>
        <taxon>Lophotrochozoa</taxon>
        <taxon>Platyhelminthes</taxon>
        <taxon>Trematoda</taxon>
        <taxon>Digenea</taxon>
        <taxon>Opisthorchiida</taxon>
        <taxon>Opisthorchiata</taxon>
        <taxon>Opisthorchiidae</taxon>
        <taxon>Clonorchis</taxon>
    </lineage>
</organism>
<dbReference type="Proteomes" id="UP000008909">
    <property type="component" value="Unassembled WGS sequence"/>
</dbReference>
<dbReference type="Pfam" id="PF00431">
    <property type="entry name" value="CUB"/>
    <property type="match status" value="1"/>
</dbReference>
<keyword evidence="1" id="KW-0677">Repeat</keyword>
<evidence type="ECO:0000313" key="7">
    <source>
        <dbReference type="Proteomes" id="UP000008909"/>
    </source>
</evidence>
<dbReference type="InterPro" id="IPR035914">
    <property type="entry name" value="Sperma_CUB_dom_sf"/>
</dbReference>
<evidence type="ECO:0000313" key="6">
    <source>
        <dbReference type="EMBL" id="GAA49162.1"/>
    </source>
</evidence>
<dbReference type="FunFam" id="2.60.120.290:FF:000005">
    <property type="entry name" value="Procollagen C-endopeptidase enhancer 1"/>
    <property type="match status" value="1"/>
</dbReference>
<feature type="region of interest" description="Disordered" evidence="4">
    <location>
        <begin position="1080"/>
        <end position="1103"/>
    </location>
</feature>
<proteinExistence type="predicted"/>
<gene>
    <name evidence="6" type="ORF">CLF_102605</name>
</gene>
<evidence type="ECO:0000259" key="5">
    <source>
        <dbReference type="PROSITE" id="PS01180"/>
    </source>
</evidence>
<reference evidence="6" key="1">
    <citation type="journal article" date="2011" name="Genome Biol.">
        <title>The draft genome of the carcinogenic human liver fluke Clonorchis sinensis.</title>
        <authorList>
            <person name="Wang X."/>
            <person name="Chen W."/>
            <person name="Huang Y."/>
            <person name="Sun J."/>
            <person name="Men J."/>
            <person name="Liu H."/>
            <person name="Luo F."/>
            <person name="Guo L."/>
            <person name="Lv X."/>
            <person name="Deng C."/>
            <person name="Zhou C."/>
            <person name="Fan Y."/>
            <person name="Li X."/>
            <person name="Huang L."/>
            <person name="Hu Y."/>
            <person name="Liang C."/>
            <person name="Hu X."/>
            <person name="Xu J."/>
            <person name="Yu X."/>
        </authorList>
    </citation>
    <scope>NUCLEOTIDE SEQUENCE [LARGE SCALE GENOMIC DNA]</scope>
    <source>
        <strain evidence="6">Henan</strain>
    </source>
</reference>